<evidence type="ECO:0000313" key="5">
    <source>
        <dbReference type="EMBL" id="CAB4859921.1"/>
    </source>
</evidence>
<dbReference type="Pfam" id="PF02527">
    <property type="entry name" value="GidB"/>
    <property type="match status" value="1"/>
</dbReference>
<evidence type="ECO:0000256" key="1">
    <source>
        <dbReference type="ARBA" id="ARBA00022490"/>
    </source>
</evidence>
<dbReference type="CDD" id="cd02440">
    <property type="entry name" value="AdoMet_MTases"/>
    <property type="match status" value="1"/>
</dbReference>
<evidence type="ECO:0000256" key="3">
    <source>
        <dbReference type="ARBA" id="ARBA00022679"/>
    </source>
</evidence>
<dbReference type="InterPro" id="IPR029063">
    <property type="entry name" value="SAM-dependent_MTases_sf"/>
</dbReference>
<sequence length="217" mass="23181">MKHSEIEPEPAVAEQLCGAGIDRVRRFALDLGTRGESLGLIGPDEARRLWSRHILNCALLAPEIRSAGITGGRTSVADVGSGAGLPGLVLAMIRPDIDVTLIEPLERRTRWLDEQVASLALSNVVVFTGRAEDFSPRRSFDVVTARAVKALKGLIPILTPLVVAGGQLALLKGQRLDDEIVEAASVIGLHNITAVESRVLGEGTVDEPTRLFTAIVE</sequence>
<dbReference type="PANTHER" id="PTHR31760">
    <property type="entry name" value="S-ADENOSYL-L-METHIONINE-DEPENDENT METHYLTRANSFERASES SUPERFAMILY PROTEIN"/>
    <property type="match status" value="1"/>
</dbReference>
<keyword evidence="1" id="KW-0963">Cytoplasm</keyword>
<dbReference type="SUPFAM" id="SSF53335">
    <property type="entry name" value="S-adenosyl-L-methionine-dependent methyltransferases"/>
    <property type="match status" value="1"/>
</dbReference>
<keyword evidence="3" id="KW-0808">Transferase</keyword>
<dbReference type="GO" id="GO:0070043">
    <property type="term" value="F:rRNA (guanine-N7-)-methyltransferase activity"/>
    <property type="evidence" value="ECO:0007669"/>
    <property type="project" value="TreeGrafter"/>
</dbReference>
<dbReference type="EMBL" id="CAEZVJ010000003">
    <property type="protein sequence ID" value="CAB4621093.1"/>
    <property type="molecule type" value="Genomic_DNA"/>
</dbReference>
<dbReference type="PANTHER" id="PTHR31760:SF0">
    <property type="entry name" value="S-ADENOSYL-L-METHIONINE-DEPENDENT METHYLTRANSFERASES SUPERFAMILY PROTEIN"/>
    <property type="match status" value="1"/>
</dbReference>
<dbReference type="GO" id="GO:0005829">
    <property type="term" value="C:cytosol"/>
    <property type="evidence" value="ECO:0007669"/>
    <property type="project" value="TreeGrafter"/>
</dbReference>
<dbReference type="EMBL" id="CAFBLO010000009">
    <property type="protein sequence ID" value="CAB4859921.1"/>
    <property type="molecule type" value="Genomic_DNA"/>
</dbReference>
<dbReference type="HAMAP" id="MF_00074">
    <property type="entry name" value="16SrRNA_methyltr_G"/>
    <property type="match status" value="1"/>
</dbReference>
<reference evidence="4" key="1">
    <citation type="submission" date="2020-05" db="EMBL/GenBank/DDBJ databases">
        <authorList>
            <person name="Chiriac C."/>
            <person name="Salcher M."/>
            <person name="Ghai R."/>
            <person name="Kavagutti S V."/>
        </authorList>
    </citation>
    <scope>NUCLEOTIDE SEQUENCE</scope>
</reference>
<accession>A0A6J6I9C4</accession>
<name>A0A6J6I9C4_9ZZZZ</name>
<evidence type="ECO:0000256" key="2">
    <source>
        <dbReference type="ARBA" id="ARBA00022552"/>
    </source>
</evidence>
<keyword evidence="2" id="KW-0698">rRNA processing</keyword>
<dbReference type="InterPro" id="IPR003682">
    <property type="entry name" value="rRNA_ssu_MeTfrase_G"/>
</dbReference>
<proteinExistence type="inferred from homology"/>
<protein>
    <submittedName>
        <fullName evidence="4">Unannotated protein</fullName>
    </submittedName>
</protein>
<organism evidence="4">
    <name type="scientific">freshwater metagenome</name>
    <dbReference type="NCBI Taxonomy" id="449393"/>
    <lineage>
        <taxon>unclassified sequences</taxon>
        <taxon>metagenomes</taxon>
        <taxon>ecological metagenomes</taxon>
    </lineage>
</organism>
<dbReference type="AlphaFoldDB" id="A0A6J6I9C4"/>
<dbReference type="Gene3D" id="3.40.50.150">
    <property type="entry name" value="Vaccinia Virus protein VP39"/>
    <property type="match status" value="1"/>
</dbReference>
<dbReference type="NCBIfam" id="TIGR00138">
    <property type="entry name" value="rsmG_gidB"/>
    <property type="match status" value="1"/>
</dbReference>
<evidence type="ECO:0000313" key="4">
    <source>
        <dbReference type="EMBL" id="CAB4621093.1"/>
    </source>
</evidence>
<gene>
    <name evidence="4" type="ORF">UFOPK1961_00055</name>
    <name evidence="5" type="ORF">UFOPK3364_00188</name>
</gene>